<accession>A0A2P6P756</accession>
<dbReference type="Gramene" id="PRQ17757">
    <property type="protein sequence ID" value="PRQ17757"/>
    <property type="gene ID" value="RchiOBHm_Chr7g0198471"/>
</dbReference>
<reference evidence="2 3" key="1">
    <citation type="journal article" date="2018" name="Nat. Genet.">
        <title>The Rosa genome provides new insights in the design of modern roses.</title>
        <authorList>
            <person name="Bendahmane M."/>
        </authorList>
    </citation>
    <scope>NUCLEOTIDE SEQUENCE [LARGE SCALE GENOMIC DNA]</scope>
    <source>
        <strain evidence="3">cv. Old Blush</strain>
    </source>
</reference>
<sequence>MNITNLIKECIRMGYNDFGDFHYSHGNLGMLLRAMFVLLIIVLHQSILFICACVPFWSA</sequence>
<dbReference type="Proteomes" id="UP000238479">
    <property type="component" value="Chromosome 7"/>
</dbReference>
<keyword evidence="3" id="KW-1185">Reference proteome</keyword>
<gene>
    <name evidence="2" type="ORF">RchiOBHm_Chr7g0198471</name>
</gene>
<organism evidence="2 3">
    <name type="scientific">Rosa chinensis</name>
    <name type="common">China rose</name>
    <dbReference type="NCBI Taxonomy" id="74649"/>
    <lineage>
        <taxon>Eukaryota</taxon>
        <taxon>Viridiplantae</taxon>
        <taxon>Streptophyta</taxon>
        <taxon>Embryophyta</taxon>
        <taxon>Tracheophyta</taxon>
        <taxon>Spermatophyta</taxon>
        <taxon>Magnoliopsida</taxon>
        <taxon>eudicotyledons</taxon>
        <taxon>Gunneridae</taxon>
        <taxon>Pentapetalae</taxon>
        <taxon>rosids</taxon>
        <taxon>fabids</taxon>
        <taxon>Rosales</taxon>
        <taxon>Rosaceae</taxon>
        <taxon>Rosoideae</taxon>
        <taxon>Rosoideae incertae sedis</taxon>
        <taxon>Rosa</taxon>
    </lineage>
</organism>
<evidence type="ECO:0000313" key="3">
    <source>
        <dbReference type="Proteomes" id="UP000238479"/>
    </source>
</evidence>
<keyword evidence="1" id="KW-0472">Membrane</keyword>
<dbReference type="EMBL" id="PDCK01000045">
    <property type="protein sequence ID" value="PRQ17757.1"/>
    <property type="molecule type" value="Genomic_DNA"/>
</dbReference>
<protein>
    <submittedName>
        <fullName evidence="2">Uncharacterized protein</fullName>
    </submittedName>
</protein>
<feature type="transmembrane region" description="Helical" evidence="1">
    <location>
        <begin position="34"/>
        <end position="57"/>
    </location>
</feature>
<keyword evidence="1" id="KW-1133">Transmembrane helix</keyword>
<dbReference type="AlphaFoldDB" id="A0A2P6P756"/>
<name>A0A2P6P756_ROSCH</name>
<comment type="caution">
    <text evidence="2">The sequence shown here is derived from an EMBL/GenBank/DDBJ whole genome shotgun (WGS) entry which is preliminary data.</text>
</comment>
<dbReference type="Gene3D" id="1.25.40.570">
    <property type="match status" value="1"/>
</dbReference>
<proteinExistence type="predicted"/>
<keyword evidence="1" id="KW-0812">Transmembrane</keyword>
<dbReference type="STRING" id="74649.A0A2P6P756"/>
<evidence type="ECO:0000313" key="2">
    <source>
        <dbReference type="EMBL" id="PRQ17757.1"/>
    </source>
</evidence>
<evidence type="ECO:0000256" key="1">
    <source>
        <dbReference type="SAM" id="Phobius"/>
    </source>
</evidence>